<organism evidence="10 11">
    <name type="scientific">Umbelopsis vinacea</name>
    <dbReference type="NCBI Taxonomy" id="44442"/>
    <lineage>
        <taxon>Eukaryota</taxon>
        <taxon>Fungi</taxon>
        <taxon>Fungi incertae sedis</taxon>
        <taxon>Mucoromycota</taxon>
        <taxon>Mucoromycotina</taxon>
        <taxon>Umbelopsidomycetes</taxon>
        <taxon>Umbelopsidales</taxon>
        <taxon>Umbelopsidaceae</taxon>
        <taxon>Umbelopsis</taxon>
    </lineage>
</organism>
<comment type="similarity">
    <text evidence="2 7 8">Belongs to the NDK family.</text>
</comment>
<dbReference type="GO" id="GO:0006241">
    <property type="term" value="P:CTP biosynthetic process"/>
    <property type="evidence" value="ECO:0007669"/>
    <property type="project" value="InterPro"/>
</dbReference>
<gene>
    <name evidence="10" type="ORF">INT44_009155</name>
</gene>
<dbReference type="FunFam" id="3.30.70.141:FF:000002">
    <property type="entry name" value="Nucleoside diphosphate kinase"/>
    <property type="match status" value="1"/>
</dbReference>
<dbReference type="GO" id="GO:0004550">
    <property type="term" value="F:nucleoside diphosphate kinase activity"/>
    <property type="evidence" value="ECO:0007669"/>
    <property type="project" value="UniProtKB-EC"/>
</dbReference>
<dbReference type="EC" id="2.7.4.6" evidence="3"/>
<evidence type="ECO:0000256" key="6">
    <source>
        <dbReference type="ARBA" id="ARBA00022777"/>
    </source>
</evidence>
<dbReference type="Gene3D" id="3.30.70.141">
    <property type="entry name" value="Nucleoside diphosphate kinase-like domain"/>
    <property type="match status" value="1"/>
</dbReference>
<evidence type="ECO:0000256" key="3">
    <source>
        <dbReference type="ARBA" id="ARBA00012966"/>
    </source>
</evidence>
<comment type="cofactor">
    <cofactor evidence="1">
        <name>Mg(2+)</name>
        <dbReference type="ChEBI" id="CHEBI:18420"/>
    </cofactor>
</comment>
<dbReference type="AlphaFoldDB" id="A0A8H7Q2K6"/>
<dbReference type="SMART" id="SM00562">
    <property type="entry name" value="NDK"/>
    <property type="match status" value="1"/>
</dbReference>
<sequence>MFSARLTTRLAARTTSSALKARAFSTGAGAPAAGARKSLFAGVTGAAVAATAGFAYYQTTQSPILADSKGVAGVKGTDSERTFIMIKPDGVQRGLIGKIINRFEERGYKLVALKTVAPSKEMAERHYADLKNKPFFPSLVEYMSNGAAPVVWEGSDVIRQGRAMLGATSPLDAASGTLRGQYCVSIGRNAIHGSDSFESAEKEIGMWFPQAGELISWTPAIWNWVMSNN</sequence>
<dbReference type="CDD" id="cd04413">
    <property type="entry name" value="NDPk_I"/>
    <property type="match status" value="1"/>
</dbReference>
<evidence type="ECO:0000256" key="7">
    <source>
        <dbReference type="PROSITE-ProRule" id="PRU00706"/>
    </source>
</evidence>
<proteinExistence type="inferred from homology"/>
<evidence type="ECO:0000256" key="8">
    <source>
        <dbReference type="RuleBase" id="RU004011"/>
    </source>
</evidence>
<evidence type="ECO:0000313" key="11">
    <source>
        <dbReference type="Proteomes" id="UP000612746"/>
    </source>
</evidence>
<dbReference type="HAMAP" id="MF_00451">
    <property type="entry name" value="NDP_kinase"/>
    <property type="match status" value="1"/>
</dbReference>
<dbReference type="PRINTS" id="PR01243">
    <property type="entry name" value="NUCDPKINASE"/>
</dbReference>
<name>A0A8H7Q2K6_9FUNG</name>
<feature type="active site" description="Pros-phosphohistidine intermediate" evidence="7">
    <location>
        <position position="192"/>
    </location>
</feature>
<dbReference type="EMBL" id="JAEPRA010000006">
    <property type="protein sequence ID" value="KAG2184140.1"/>
    <property type="molecule type" value="Genomic_DNA"/>
</dbReference>
<evidence type="ECO:0000313" key="10">
    <source>
        <dbReference type="EMBL" id="KAG2184140.1"/>
    </source>
</evidence>
<dbReference type="Pfam" id="PF00334">
    <property type="entry name" value="NDK"/>
    <property type="match status" value="1"/>
</dbReference>
<dbReference type="GO" id="GO:0006183">
    <property type="term" value="P:GTP biosynthetic process"/>
    <property type="evidence" value="ECO:0007669"/>
    <property type="project" value="InterPro"/>
</dbReference>
<dbReference type="Proteomes" id="UP000612746">
    <property type="component" value="Unassembled WGS sequence"/>
</dbReference>
<keyword evidence="6" id="KW-0418">Kinase</keyword>
<evidence type="ECO:0000256" key="2">
    <source>
        <dbReference type="ARBA" id="ARBA00008142"/>
    </source>
</evidence>
<feature type="binding site" evidence="7">
    <location>
        <position position="168"/>
    </location>
    <ligand>
        <name>ATP</name>
        <dbReference type="ChEBI" id="CHEBI:30616"/>
    </ligand>
</feature>
<dbReference type="SUPFAM" id="SSF54919">
    <property type="entry name" value="Nucleoside diphosphate kinase, NDK"/>
    <property type="match status" value="1"/>
</dbReference>
<accession>A0A8H7Q2K6</accession>
<feature type="binding site" evidence="7">
    <location>
        <position position="179"/>
    </location>
    <ligand>
        <name>ATP</name>
        <dbReference type="ChEBI" id="CHEBI:30616"/>
    </ligand>
</feature>
<keyword evidence="5" id="KW-0808">Transferase</keyword>
<dbReference type="InterPro" id="IPR001564">
    <property type="entry name" value="Nucleoside_diP_kinase"/>
</dbReference>
<reference evidence="10" key="1">
    <citation type="submission" date="2020-12" db="EMBL/GenBank/DDBJ databases">
        <title>Metabolic potential, ecology and presence of endohyphal bacteria is reflected in genomic diversity of Mucoromycotina.</title>
        <authorList>
            <person name="Muszewska A."/>
            <person name="Okrasinska A."/>
            <person name="Steczkiewicz K."/>
            <person name="Drgas O."/>
            <person name="Orlowska M."/>
            <person name="Perlinska-Lenart U."/>
            <person name="Aleksandrzak-Piekarczyk T."/>
            <person name="Szatraj K."/>
            <person name="Zielenkiewicz U."/>
            <person name="Pilsyk S."/>
            <person name="Malc E."/>
            <person name="Mieczkowski P."/>
            <person name="Kruszewska J.S."/>
            <person name="Biernat P."/>
            <person name="Pawlowska J."/>
        </authorList>
    </citation>
    <scope>NUCLEOTIDE SEQUENCE</scope>
    <source>
        <strain evidence="10">WA0000051536</strain>
    </source>
</reference>
<dbReference type="NCBIfam" id="NF001908">
    <property type="entry name" value="PRK00668.1"/>
    <property type="match status" value="1"/>
</dbReference>
<protein>
    <recommendedName>
        <fullName evidence="4">Nucleoside diphosphate kinase</fullName>
        <ecNumber evidence="3">2.7.4.6</ecNumber>
    </recommendedName>
</protein>
<feature type="binding site" evidence="7">
    <location>
        <position position="87"/>
    </location>
    <ligand>
        <name>ATP</name>
        <dbReference type="ChEBI" id="CHEBI:30616"/>
    </ligand>
</feature>
<comment type="caution">
    <text evidence="10">The sequence shown here is derived from an EMBL/GenBank/DDBJ whole genome shotgun (WGS) entry which is preliminary data.</text>
</comment>
<dbReference type="InterPro" id="IPR034907">
    <property type="entry name" value="NDK-like_dom"/>
</dbReference>
<evidence type="ECO:0000256" key="4">
    <source>
        <dbReference type="ARBA" id="ARBA00017632"/>
    </source>
</evidence>
<evidence type="ECO:0000256" key="5">
    <source>
        <dbReference type="ARBA" id="ARBA00022679"/>
    </source>
</evidence>
<feature type="binding site" evidence="7">
    <location>
        <position position="189"/>
    </location>
    <ligand>
        <name>ATP</name>
        <dbReference type="ChEBI" id="CHEBI:30616"/>
    </ligand>
</feature>
<feature type="binding site" evidence="7">
    <location>
        <position position="162"/>
    </location>
    <ligand>
        <name>ATP</name>
        <dbReference type="ChEBI" id="CHEBI:30616"/>
    </ligand>
</feature>
<evidence type="ECO:0000256" key="1">
    <source>
        <dbReference type="ARBA" id="ARBA00001946"/>
    </source>
</evidence>
<feature type="binding site" evidence="7">
    <location>
        <position position="135"/>
    </location>
    <ligand>
        <name>ATP</name>
        <dbReference type="ChEBI" id="CHEBI:30616"/>
    </ligand>
</feature>
<dbReference type="OrthoDB" id="2162449at2759"/>
<dbReference type="GO" id="GO:0006228">
    <property type="term" value="P:UTP biosynthetic process"/>
    <property type="evidence" value="ECO:0007669"/>
    <property type="project" value="InterPro"/>
</dbReference>
<keyword evidence="11" id="KW-1185">Reference proteome</keyword>
<feature type="domain" description="Nucleoside diphosphate kinase-like" evidence="9">
    <location>
        <begin position="79"/>
        <end position="215"/>
    </location>
</feature>
<evidence type="ECO:0000259" key="9">
    <source>
        <dbReference type="SMART" id="SM00562"/>
    </source>
</evidence>
<dbReference type="PROSITE" id="PS51374">
    <property type="entry name" value="NDPK_LIKE"/>
    <property type="match status" value="1"/>
</dbReference>
<dbReference type="InterPro" id="IPR036850">
    <property type="entry name" value="NDK-like_dom_sf"/>
</dbReference>
<dbReference type="PANTHER" id="PTHR11349">
    <property type="entry name" value="NUCLEOSIDE DIPHOSPHATE KINASE"/>
    <property type="match status" value="1"/>
</dbReference>